<evidence type="ECO:0000313" key="3">
    <source>
        <dbReference type="Proteomes" id="UP000009183"/>
    </source>
</evidence>
<dbReference type="Proteomes" id="UP000009183">
    <property type="component" value="Chromosome 2"/>
</dbReference>
<dbReference type="AlphaFoldDB" id="D7TW77"/>
<dbReference type="OrthoDB" id="668456at2759"/>
<name>D7TW77_VITVI</name>
<evidence type="ECO:0000256" key="1">
    <source>
        <dbReference type="SAM" id="MobiDB-lite"/>
    </source>
</evidence>
<dbReference type="HOGENOM" id="CLU_1020896_0_0_1"/>
<feature type="region of interest" description="Disordered" evidence="1">
    <location>
        <begin position="162"/>
        <end position="184"/>
    </location>
</feature>
<gene>
    <name evidence="2" type="ordered locus">VIT_02s0025g04480</name>
</gene>
<accession>D7TW77</accession>
<dbReference type="eggNOG" id="ENOG502QU97">
    <property type="taxonomic scope" value="Eukaryota"/>
</dbReference>
<dbReference type="InParanoid" id="D7TW77"/>
<protein>
    <submittedName>
        <fullName evidence="2">Uncharacterized protein</fullName>
    </submittedName>
</protein>
<evidence type="ECO:0000313" key="2">
    <source>
        <dbReference type="EMBL" id="CBI34752.3"/>
    </source>
</evidence>
<dbReference type="EMBL" id="FN596251">
    <property type="protein sequence ID" value="CBI34752.3"/>
    <property type="molecule type" value="Genomic_DNA"/>
</dbReference>
<sequence length="273" mass="30597">MASVARSDPKLRKPFPKPLMLKDFLLDDMSSCSSNGFKSFPRRHCCTTVRYLVEKDFKAKDSTKAKRLLRKSRSKAAASTTISALQRASEAVINAVKLLPFSSVKAPSFSVKNRSRKGILPRSLSRKLLKRKFWKRTAVEEEIEIERWKSFHDFLEEKQKSSSHIRHHSTTTTTIDSTSATSNSNSWSDGEFTLDYLQFSSCNSVSSGENDAVSRKKYLPEKMVSKRVGVAIGGDSMEATSTTCSEKKEKVRVLISCFACVQYSTSLAASKHL</sequence>
<dbReference type="PANTHER" id="PTHR33623:SF4">
    <property type="entry name" value="DUF4378 DOMAIN-CONTAINING PROTEIN"/>
    <property type="match status" value="1"/>
</dbReference>
<feature type="compositionally biased region" description="Low complexity" evidence="1">
    <location>
        <begin position="170"/>
        <end position="184"/>
    </location>
</feature>
<reference evidence="3" key="1">
    <citation type="journal article" date="2007" name="Nature">
        <title>The grapevine genome sequence suggests ancestral hexaploidization in major angiosperm phyla.</title>
        <authorList>
            <consortium name="The French-Italian Public Consortium for Grapevine Genome Characterization."/>
            <person name="Jaillon O."/>
            <person name="Aury J.-M."/>
            <person name="Noel B."/>
            <person name="Policriti A."/>
            <person name="Clepet C."/>
            <person name="Casagrande A."/>
            <person name="Choisne N."/>
            <person name="Aubourg S."/>
            <person name="Vitulo N."/>
            <person name="Jubin C."/>
            <person name="Vezzi A."/>
            <person name="Legeai F."/>
            <person name="Hugueney P."/>
            <person name="Dasilva C."/>
            <person name="Horner D."/>
            <person name="Mica E."/>
            <person name="Jublot D."/>
            <person name="Poulain J."/>
            <person name="Bruyere C."/>
            <person name="Billault A."/>
            <person name="Segurens B."/>
            <person name="Gouyvenoux M."/>
            <person name="Ugarte E."/>
            <person name="Cattonaro F."/>
            <person name="Anthouard V."/>
            <person name="Vico V."/>
            <person name="Del Fabbro C."/>
            <person name="Alaux M."/>
            <person name="Di Gaspero G."/>
            <person name="Dumas V."/>
            <person name="Felice N."/>
            <person name="Paillard S."/>
            <person name="Juman I."/>
            <person name="Moroldo M."/>
            <person name="Scalabrin S."/>
            <person name="Canaguier A."/>
            <person name="Le Clainche I."/>
            <person name="Malacrida G."/>
            <person name="Durand E."/>
            <person name="Pesole G."/>
            <person name="Laucou V."/>
            <person name="Chatelet P."/>
            <person name="Merdinoglu D."/>
            <person name="Delledonne M."/>
            <person name="Pezzotti M."/>
            <person name="Lecharny A."/>
            <person name="Scarpelli C."/>
            <person name="Artiguenave F."/>
            <person name="Pe M.E."/>
            <person name="Valle G."/>
            <person name="Morgante M."/>
            <person name="Caboche M."/>
            <person name="Adam-Blondon A.-F."/>
            <person name="Weissenbach J."/>
            <person name="Quetier F."/>
            <person name="Wincker P."/>
        </authorList>
    </citation>
    <scope>NUCLEOTIDE SEQUENCE [LARGE SCALE GENOMIC DNA]</scope>
    <source>
        <strain evidence="3">cv. Pinot noir / PN40024</strain>
    </source>
</reference>
<dbReference type="ExpressionAtlas" id="D7TW77">
    <property type="expression patterns" value="baseline"/>
</dbReference>
<dbReference type="OMA" id="SILECAF"/>
<organism evidence="2 3">
    <name type="scientific">Vitis vinifera</name>
    <name type="common">Grape</name>
    <dbReference type="NCBI Taxonomy" id="29760"/>
    <lineage>
        <taxon>Eukaryota</taxon>
        <taxon>Viridiplantae</taxon>
        <taxon>Streptophyta</taxon>
        <taxon>Embryophyta</taxon>
        <taxon>Tracheophyta</taxon>
        <taxon>Spermatophyta</taxon>
        <taxon>Magnoliopsida</taxon>
        <taxon>eudicotyledons</taxon>
        <taxon>Gunneridae</taxon>
        <taxon>Pentapetalae</taxon>
        <taxon>rosids</taxon>
        <taxon>Vitales</taxon>
        <taxon>Vitaceae</taxon>
        <taxon>Viteae</taxon>
        <taxon>Vitis</taxon>
    </lineage>
</organism>
<keyword evidence="3" id="KW-1185">Reference proteome</keyword>
<dbReference type="PaxDb" id="29760-VIT_02s0025g04480.t01"/>
<proteinExistence type="predicted"/>
<dbReference type="PANTHER" id="PTHR33623">
    <property type="entry name" value="OS04G0572500 PROTEIN"/>
    <property type="match status" value="1"/>
</dbReference>